<dbReference type="Pfam" id="PF11271">
    <property type="entry name" value="PorA"/>
    <property type="match status" value="1"/>
</dbReference>
<dbReference type="AlphaFoldDB" id="A0A542XJK1"/>
<evidence type="ECO:0000256" key="2">
    <source>
        <dbReference type="SAM" id="Phobius"/>
    </source>
</evidence>
<comment type="caution">
    <text evidence="4">The sequence shown here is derived from an EMBL/GenBank/DDBJ whole genome shotgun (WGS) entry which is preliminary data.</text>
</comment>
<keyword evidence="6" id="KW-1185">Reference proteome</keyword>
<keyword evidence="2" id="KW-0812">Transmembrane</keyword>
<dbReference type="EMBL" id="BOQM01000006">
    <property type="protein sequence ID" value="GIM82959.1"/>
    <property type="molecule type" value="Genomic_DNA"/>
</dbReference>
<evidence type="ECO:0000313" key="5">
    <source>
        <dbReference type="Proteomes" id="UP000315983"/>
    </source>
</evidence>
<dbReference type="Proteomes" id="UP000677457">
    <property type="component" value="Unassembled WGS sequence"/>
</dbReference>
<feature type="transmembrane region" description="Helical" evidence="2">
    <location>
        <begin position="300"/>
        <end position="322"/>
    </location>
</feature>
<evidence type="ECO:0000256" key="1">
    <source>
        <dbReference type="SAM" id="MobiDB-lite"/>
    </source>
</evidence>
<gene>
    <name evidence="4" type="ORF">FB564_1071</name>
    <name evidence="3" type="ORF">Sar04_09830</name>
</gene>
<reference evidence="4 5" key="1">
    <citation type="submission" date="2019-06" db="EMBL/GenBank/DDBJ databases">
        <title>Sequencing the genomes of 1000 actinobacteria strains.</title>
        <authorList>
            <person name="Klenk H.-P."/>
        </authorList>
    </citation>
    <scope>NUCLEOTIDE SEQUENCE [LARGE SCALE GENOMIC DNA]</scope>
    <source>
        <strain evidence="4 5">DSM 44819</strain>
    </source>
</reference>
<evidence type="ECO:0000313" key="6">
    <source>
        <dbReference type="Proteomes" id="UP000677457"/>
    </source>
</evidence>
<dbReference type="EMBL" id="VFOL01000001">
    <property type="protein sequence ID" value="TQL35997.1"/>
    <property type="molecule type" value="Genomic_DNA"/>
</dbReference>
<dbReference type="RefSeq" id="WP_016810598.1">
    <property type="nucleotide sequence ID" value="NZ_BOQM01000006.1"/>
</dbReference>
<accession>A0A542XJK1</accession>
<protein>
    <submittedName>
        <fullName evidence="4">DUF3068 family protein</fullName>
    </submittedName>
</protein>
<feature type="region of interest" description="Disordered" evidence="1">
    <location>
        <begin position="326"/>
        <end position="348"/>
    </location>
</feature>
<reference evidence="3 6" key="2">
    <citation type="submission" date="2021-03" db="EMBL/GenBank/DDBJ databases">
        <title>Whole genome shotgun sequence of Salinispora arenicola NBRC 105043.</title>
        <authorList>
            <person name="Komaki H."/>
            <person name="Tamura T."/>
        </authorList>
    </citation>
    <scope>NUCLEOTIDE SEQUENCE [LARGE SCALE GENOMIC DNA]</scope>
    <source>
        <strain evidence="3 6">NBRC 105043</strain>
    </source>
</reference>
<evidence type="ECO:0000313" key="3">
    <source>
        <dbReference type="EMBL" id="GIM82959.1"/>
    </source>
</evidence>
<feature type="compositionally biased region" description="Low complexity" evidence="1">
    <location>
        <begin position="332"/>
        <end position="348"/>
    </location>
</feature>
<proteinExistence type="predicted"/>
<sequence>MKLRVGAALFGLGVLFLVFAVGLPFYVAPAITKLPYDLKPTVLVAEATDAEFLQITAVDESNVEIEVPRATLRSTVEVIPNPGDTRDKLPEQLEGDAVIWDVYQTVRRDDTQRPITQYSTQLALYRISAAAAPWEEQWLQQDDSDEIPVGNVSYSGQIYKFPFSSEKKDYQVFDRDLKEALPATFVGTETVKGIEVYRYEQRIENRALDTPEDSIQVLLGAFAPEATTGQIYYSNTRTIWVDPVTGAYVNVREQQRKELRPEAGPVTVLLDADFNYTDETVTSSVDTVKSNRLKIGLASLWGPIAAAILGLIALVVGLRLVIQGNGATGRHSAPSAAAADPASTKADE</sequence>
<dbReference type="Proteomes" id="UP000315983">
    <property type="component" value="Unassembled WGS sequence"/>
</dbReference>
<name>A0A542XJK1_SALAC</name>
<dbReference type="GeneID" id="93770389"/>
<organism evidence="4 5">
    <name type="scientific">Salinispora arenicola</name>
    <dbReference type="NCBI Taxonomy" id="168697"/>
    <lineage>
        <taxon>Bacteria</taxon>
        <taxon>Bacillati</taxon>
        <taxon>Actinomycetota</taxon>
        <taxon>Actinomycetes</taxon>
        <taxon>Micromonosporales</taxon>
        <taxon>Micromonosporaceae</taxon>
        <taxon>Salinispora</taxon>
    </lineage>
</organism>
<evidence type="ECO:0000313" key="4">
    <source>
        <dbReference type="EMBL" id="TQL35997.1"/>
    </source>
</evidence>
<keyword evidence="2" id="KW-1133">Transmembrane helix</keyword>
<keyword evidence="2" id="KW-0472">Membrane</keyword>
<dbReference type="InterPro" id="IPR021424">
    <property type="entry name" value="PorA"/>
</dbReference>